<dbReference type="EMBL" id="JAQLKE010000004">
    <property type="protein sequence ID" value="MDB7082814.1"/>
    <property type="molecule type" value="Genomic_DNA"/>
</dbReference>
<feature type="domain" description="N-acetyltransferase" evidence="1">
    <location>
        <begin position="1"/>
        <end position="152"/>
    </location>
</feature>
<dbReference type="GeneID" id="64196704"/>
<evidence type="ECO:0000259" key="1">
    <source>
        <dbReference type="PROSITE" id="PS51186"/>
    </source>
</evidence>
<dbReference type="CDD" id="cd04301">
    <property type="entry name" value="NAT_SF"/>
    <property type="match status" value="1"/>
</dbReference>
<comment type="caution">
    <text evidence="3">The sequence shown here is derived from an EMBL/GenBank/DDBJ whole genome shotgun (WGS) entry which is preliminary data.</text>
</comment>
<reference evidence="2" key="2">
    <citation type="submission" date="2023-01" db="EMBL/GenBank/DDBJ databases">
        <title>Human gut microbiome strain richness.</title>
        <authorList>
            <person name="Chen-Liaw A."/>
        </authorList>
    </citation>
    <scope>NUCLEOTIDE SEQUENCE</scope>
    <source>
        <strain evidence="2">1001217st2_G6_1001217B_191108</strain>
    </source>
</reference>
<dbReference type="Proteomes" id="UP001211987">
    <property type="component" value="Unassembled WGS sequence"/>
</dbReference>
<accession>A0A3E3EHL5</accession>
<dbReference type="AlphaFoldDB" id="A0A3E3EHL5"/>
<dbReference type="Proteomes" id="UP000261032">
    <property type="component" value="Unassembled WGS sequence"/>
</dbReference>
<protein>
    <submittedName>
        <fullName evidence="3">GNAT family N-acetyltransferase</fullName>
    </submittedName>
</protein>
<name>A0A3E3EHL5_9FIRM</name>
<dbReference type="EMBL" id="QUSL01000001">
    <property type="protein sequence ID" value="RGD87356.1"/>
    <property type="molecule type" value="Genomic_DNA"/>
</dbReference>
<dbReference type="Gene3D" id="3.40.630.30">
    <property type="match status" value="1"/>
</dbReference>
<gene>
    <name evidence="3" type="ORF">DXB93_01475</name>
    <name evidence="2" type="ORF">PM738_03295</name>
</gene>
<dbReference type="GO" id="GO:0016747">
    <property type="term" value="F:acyltransferase activity, transferring groups other than amino-acyl groups"/>
    <property type="evidence" value="ECO:0007669"/>
    <property type="project" value="InterPro"/>
</dbReference>
<evidence type="ECO:0000313" key="2">
    <source>
        <dbReference type="EMBL" id="MDB7082814.1"/>
    </source>
</evidence>
<proteinExistence type="predicted"/>
<dbReference type="InterPro" id="IPR016181">
    <property type="entry name" value="Acyl_CoA_acyltransferase"/>
</dbReference>
<dbReference type="InterPro" id="IPR000182">
    <property type="entry name" value="GNAT_dom"/>
</dbReference>
<organism evidence="3 4">
    <name type="scientific">Thomasclavelia ramosa</name>
    <dbReference type="NCBI Taxonomy" id="1547"/>
    <lineage>
        <taxon>Bacteria</taxon>
        <taxon>Bacillati</taxon>
        <taxon>Bacillota</taxon>
        <taxon>Erysipelotrichia</taxon>
        <taxon>Erysipelotrichales</taxon>
        <taxon>Coprobacillaceae</taxon>
        <taxon>Thomasclavelia</taxon>
    </lineage>
</organism>
<dbReference type="SUPFAM" id="SSF55729">
    <property type="entry name" value="Acyl-CoA N-acyltransferases (Nat)"/>
    <property type="match status" value="1"/>
</dbReference>
<dbReference type="RefSeq" id="WP_003538554.1">
    <property type="nucleotide sequence ID" value="NZ_AP031443.1"/>
</dbReference>
<dbReference type="PROSITE" id="PS51186">
    <property type="entry name" value="GNAT"/>
    <property type="match status" value="1"/>
</dbReference>
<evidence type="ECO:0000313" key="3">
    <source>
        <dbReference type="EMBL" id="RGD87356.1"/>
    </source>
</evidence>
<evidence type="ECO:0000313" key="4">
    <source>
        <dbReference type="Proteomes" id="UP000261032"/>
    </source>
</evidence>
<sequence length="174" mass="20565">MIFEDLKLAEFNDFYKVILGNFPSKEIKEYDYMKETFINGDFKVLTLKEDDEIKGILSHYDGGEFAFVDYFAIDGNQKGKGLGSKMLKHFMETAGKPVILEVEHPEDEQSRRRIAFYQRNGLVLNDQHDYFVPPVRNLKHRLYFHLMSYPTEIDALQFERYYPQILQLVYGVNE</sequence>
<dbReference type="Pfam" id="PF00583">
    <property type="entry name" value="Acetyltransf_1"/>
    <property type="match status" value="1"/>
</dbReference>
<reference evidence="3 4" key="1">
    <citation type="submission" date="2018-08" db="EMBL/GenBank/DDBJ databases">
        <title>A genome reference for cultivated species of the human gut microbiota.</title>
        <authorList>
            <person name="Zou Y."/>
            <person name="Xue W."/>
            <person name="Luo G."/>
        </authorList>
    </citation>
    <scope>NUCLEOTIDE SEQUENCE [LARGE SCALE GENOMIC DNA]</scope>
    <source>
        <strain evidence="3 4">OM06-4</strain>
    </source>
</reference>
<keyword evidence="3" id="KW-0808">Transferase</keyword>